<feature type="domain" description="Polymerase nucleotidyl transferase" evidence="10">
    <location>
        <begin position="14"/>
        <end position="93"/>
    </location>
</feature>
<dbReference type="InterPro" id="IPR043519">
    <property type="entry name" value="NT_sf"/>
</dbReference>
<keyword evidence="8" id="KW-0460">Magnesium</keyword>
<dbReference type="CDD" id="cd05403">
    <property type="entry name" value="NT_KNTase_like"/>
    <property type="match status" value="1"/>
</dbReference>
<reference evidence="11 12" key="1">
    <citation type="submission" date="2017-09" db="EMBL/GenBank/DDBJ databases">
        <title>Depth-based differentiation of microbial function through sediment-hosted aquifers and enrichment of novel symbionts in the deep terrestrial subsurface.</title>
        <authorList>
            <person name="Probst A.J."/>
            <person name="Ladd B."/>
            <person name="Jarett J.K."/>
            <person name="Geller-Mcgrath D.E."/>
            <person name="Sieber C.M."/>
            <person name="Emerson J.B."/>
            <person name="Anantharaman K."/>
            <person name="Thomas B.C."/>
            <person name="Malmstrom R."/>
            <person name="Stieglmeier M."/>
            <person name="Klingl A."/>
            <person name="Woyke T."/>
            <person name="Ryan C.M."/>
            <person name="Banfield J.F."/>
        </authorList>
    </citation>
    <scope>NUCLEOTIDE SEQUENCE [LARGE SCALE GENOMIC DNA]</scope>
    <source>
        <strain evidence="11">CG23_combo_of_CG06-09_8_20_14_all_38_19</strain>
    </source>
</reference>
<dbReference type="PANTHER" id="PTHR33571:SF12">
    <property type="entry name" value="BSL3053 PROTEIN"/>
    <property type="match status" value="1"/>
</dbReference>
<gene>
    <name evidence="11" type="ORF">COX36_00640</name>
</gene>
<dbReference type="EMBL" id="PCRP01000010">
    <property type="protein sequence ID" value="PIP23940.1"/>
    <property type="molecule type" value="Genomic_DNA"/>
</dbReference>
<dbReference type="Proteomes" id="UP000230273">
    <property type="component" value="Unassembled WGS sequence"/>
</dbReference>
<evidence type="ECO:0000259" key="10">
    <source>
        <dbReference type="Pfam" id="PF01909"/>
    </source>
</evidence>
<comment type="cofactor">
    <cofactor evidence="1">
        <name>Mg(2+)</name>
        <dbReference type="ChEBI" id="CHEBI:18420"/>
    </cofactor>
</comment>
<comment type="caution">
    <text evidence="11">The sequence shown here is derived from an EMBL/GenBank/DDBJ whole genome shotgun (WGS) entry which is preliminary data.</text>
</comment>
<name>A0A2G9YXI1_9BACT</name>
<evidence type="ECO:0000256" key="2">
    <source>
        <dbReference type="ARBA" id="ARBA00022649"/>
    </source>
</evidence>
<keyword evidence="2" id="KW-1277">Toxin-antitoxin system</keyword>
<evidence type="ECO:0000256" key="9">
    <source>
        <dbReference type="ARBA" id="ARBA00038276"/>
    </source>
</evidence>
<accession>A0A2G9YXI1</accession>
<organism evidence="11 12">
    <name type="scientific">Candidatus Nealsonbacteria bacterium CG23_combo_of_CG06-09_8_20_14_all_38_19</name>
    <dbReference type="NCBI Taxonomy" id="1974721"/>
    <lineage>
        <taxon>Bacteria</taxon>
        <taxon>Candidatus Nealsoniibacteriota</taxon>
    </lineage>
</organism>
<keyword evidence="5" id="KW-0479">Metal-binding</keyword>
<protein>
    <submittedName>
        <fullName evidence="11">Nucleotidyltransferase</fullName>
    </submittedName>
</protein>
<dbReference type="SUPFAM" id="SSF81301">
    <property type="entry name" value="Nucleotidyltransferase"/>
    <property type="match status" value="1"/>
</dbReference>
<dbReference type="GO" id="GO:0005524">
    <property type="term" value="F:ATP binding"/>
    <property type="evidence" value="ECO:0007669"/>
    <property type="project" value="UniProtKB-KW"/>
</dbReference>
<dbReference type="AlphaFoldDB" id="A0A2G9YXI1"/>
<dbReference type="InterPro" id="IPR052038">
    <property type="entry name" value="Type-VII_TA_antitoxin"/>
</dbReference>
<keyword evidence="3 11" id="KW-0808">Transferase</keyword>
<comment type="similarity">
    <text evidence="9">Belongs to the MntA antitoxin family.</text>
</comment>
<evidence type="ECO:0000256" key="4">
    <source>
        <dbReference type="ARBA" id="ARBA00022695"/>
    </source>
</evidence>
<dbReference type="GO" id="GO:0046872">
    <property type="term" value="F:metal ion binding"/>
    <property type="evidence" value="ECO:0007669"/>
    <property type="project" value="UniProtKB-KW"/>
</dbReference>
<dbReference type="InterPro" id="IPR002934">
    <property type="entry name" value="Polymerase_NTP_transf_dom"/>
</dbReference>
<keyword evidence="6" id="KW-0547">Nucleotide-binding</keyword>
<sequence length="97" mass="11182">MKTIEEIKQILVLIKKELREKFKVKEIGVFGSTIRGERKKKSDIDILVDFEEGADLFDLVGLSLFLEKKLKQKVDVVSKRALRDEIRASVLKEVLPL</sequence>
<evidence type="ECO:0000313" key="12">
    <source>
        <dbReference type="Proteomes" id="UP000230273"/>
    </source>
</evidence>
<evidence type="ECO:0000256" key="6">
    <source>
        <dbReference type="ARBA" id="ARBA00022741"/>
    </source>
</evidence>
<evidence type="ECO:0000256" key="3">
    <source>
        <dbReference type="ARBA" id="ARBA00022679"/>
    </source>
</evidence>
<evidence type="ECO:0000256" key="1">
    <source>
        <dbReference type="ARBA" id="ARBA00001946"/>
    </source>
</evidence>
<evidence type="ECO:0000256" key="8">
    <source>
        <dbReference type="ARBA" id="ARBA00022842"/>
    </source>
</evidence>
<evidence type="ECO:0000313" key="11">
    <source>
        <dbReference type="EMBL" id="PIP23940.1"/>
    </source>
</evidence>
<evidence type="ECO:0000256" key="5">
    <source>
        <dbReference type="ARBA" id="ARBA00022723"/>
    </source>
</evidence>
<dbReference type="Pfam" id="PF01909">
    <property type="entry name" value="NTP_transf_2"/>
    <property type="match status" value="1"/>
</dbReference>
<keyword evidence="4" id="KW-0548">Nucleotidyltransferase</keyword>
<dbReference type="Gene3D" id="3.30.460.10">
    <property type="entry name" value="Beta Polymerase, domain 2"/>
    <property type="match status" value="1"/>
</dbReference>
<proteinExistence type="inferred from homology"/>
<evidence type="ECO:0000256" key="7">
    <source>
        <dbReference type="ARBA" id="ARBA00022840"/>
    </source>
</evidence>
<keyword evidence="7" id="KW-0067">ATP-binding</keyword>
<dbReference type="PANTHER" id="PTHR33571">
    <property type="entry name" value="SSL8005 PROTEIN"/>
    <property type="match status" value="1"/>
</dbReference>
<dbReference type="GO" id="GO:0016779">
    <property type="term" value="F:nucleotidyltransferase activity"/>
    <property type="evidence" value="ECO:0007669"/>
    <property type="project" value="UniProtKB-KW"/>
</dbReference>